<name>A0A9X7IMJ5_9MYCO</name>
<evidence type="ECO:0008006" key="3">
    <source>
        <dbReference type="Google" id="ProtNLM"/>
    </source>
</evidence>
<proteinExistence type="predicted"/>
<evidence type="ECO:0000313" key="2">
    <source>
        <dbReference type="Proteomes" id="UP000237911"/>
    </source>
</evidence>
<comment type="caution">
    <text evidence="1">The sequence shown here is derived from an EMBL/GenBank/DDBJ whole genome shotgun (WGS) entry which is preliminary data.</text>
</comment>
<organism evidence="1 2">
    <name type="scientific">Mycolicibacter virginiensis</name>
    <dbReference type="NCBI Taxonomy" id="1795032"/>
    <lineage>
        <taxon>Bacteria</taxon>
        <taxon>Bacillati</taxon>
        <taxon>Actinomycetota</taxon>
        <taxon>Actinomycetes</taxon>
        <taxon>Mycobacteriales</taxon>
        <taxon>Mycobacteriaceae</taxon>
        <taxon>Mycolicibacter</taxon>
    </lineage>
</organism>
<evidence type="ECO:0000313" key="1">
    <source>
        <dbReference type="EMBL" id="PQM51823.1"/>
    </source>
</evidence>
<gene>
    <name evidence="1" type="ORF">C5U48_12930</name>
</gene>
<reference evidence="1 2" key="1">
    <citation type="submission" date="2018-02" db="EMBL/GenBank/DDBJ databases">
        <title>Draft genome sequence of Mycobacterium virginiense isolated from mud of a swine farm in Japan.</title>
        <authorList>
            <person name="Ohya K."/>
        </authorList>
    </citation>
    <scope>NUCLEOTIDE SEQUENCE [LARGE SCALE GENOMIC DNA]</scope>
    <source>
        <strain evidence="1 2">GF75</strain>
    </source>
</reference>
<protein>
    <recommendedName>
        <fullName evidence="3">Head-to-tail adaptor</fullName>
    </recommendedName>
</protein>
<dbReference type="Proteomes" id="UP000237911">
    <property type="component" value="Unassembled WGS sequence"/>
</dbReference>
<dbReference type="EMBL" id="PUEV01000056">
    <property type="protein sequence ID" value="PQM51823.1"/>
    <property type="molecule type" value="Genomic_DNA"/>
</dbReference>
<dbReference type="AlphaFoldDB" id="A0A9X7IMJ5"/>
<dbReference type="RefSeq" id="WP_105295238.1">
    <property type="nucleotide sequence ID" value="NZ_PUEV01000056.1"/>
</dbReference>
<keyword evidence="2" id="KW-1185">Reference proteome</keyword>
<sequence>MPDSAGELVPADVETFTKGRLKGTDPNVAALLTMAVAAARRYCGWHVTPEREDDELVIDGPGSMMLMLPTLRLLDLTSVIEDGRELDLSTLEWSPRGMVRKMPHHRGRQLGWTTRLGGITVKITHGFTTAPDFNAAVLAMVDRISEDFSPSSSIASRLVVGPFEFPQPGVAEGSAFTLVERAILDSYALEKSP</sequence>
<accession>A0A9X7IMJ5</accession>